<dbReference type="SUPFAM" id="SSF53850">
    <property type="entry name" value="Periplasmic binding protein-like II"/>
    <property type="match status" value="1"/>
</dbReference>
<sequence>MSAALLVLPLSLVGTTACTKESTPAAAPLSYAASEPPVTIKFWFMPNGLNAEQSMKAETEAFHRLHPNITVQLRMLDWAAALTMISTAVGGGDAPDVAQLGTTWVGDLTKSGALQPYSEAEIDSLGGQAAFVPASWTSTKPAGTDAVTAVPWFVDVRALFYRTDVLRRLGLDPAKAFADWNSLERTLAAIKREGKVAPLGQPGKNDWNVVHNVTPFIWGAGGDLLSADGTAPTLSTPEAIAGVDYYQRLMANYNKRDLLAKDSDAAMASFADGETAVLMQGPDAVSRFRTGTDRAGLRSGWSTAPLPAGPQGRYTFLGGSDLAIFARSAHHPAALEWVRFLTGAESQDRYAVRAAGIWPARLETVRAAALDTDPVYRAFAQAQTFGRQYPAVAAWGDIEAALTRDISSLWEFVMATGKPMPADDLRRLLLSADDNVRTAIVRAP</sequence>
<organism evidence="4 5">
    <name type="scientific">Actinoplanes campanulatus</name>
    <dbReference type="NCBI Taxonomy" id="113559"/>
    <lineage>
        <taxon>Bacteria</taxon>
        <taxon>Bacillati</taxon>
        <taxon>Actinomycetota</taxon>
        <taxon>Actinomycetes</taxon>
        <taxon>Micromonosporales</taxon>
        <taxon>Micromonosporaceae</taxon>
        <taxon>Actinoplanes</taxon>
    </lineage>
</organism>
<dbReference type="EMBL" id="JACHXF010000009">
    <property type="protein sequence ID" value="MBB3096587.1"/>
    <property type="molecule type" value="Genomic_DNA"/>
</dbReference>
<dbReference type="Gene3D" id="3.40.190.10">
    <property type="entry name" value="Periplasmic binding protein-like II"/>
    <property type="match status" value="2"/>
</dbReference>
<dbReference type="RefSeq" id="WP_183222048.1">
    <property type="nucleotide sequence ID" value="NZ_BMPW01000013.1"/>
</dbReference>
<gene>
    <name evidence="4" type="ORF">FHR83_004261</name>
</gene>
<dbReference type="GO" id="GO:1901982">
    <property type="term" value="F:maltose binding"/>
    <property type="evidence" value="ECO:0007669"/>
    <property type="project" value="TreeGrafter"/>
</dbReference>
<evidence type="ECO:0000313" key="5">
    <source>
        <dbReference type="Proteomes" id="UP000590749"/>
    </source>
</evidence>
<comment type="similarity">
    <text evidence="1">Belongs to the bacterial solute-binding protein 1 family.</text>
</comment>
<evidence type="ECO:0000256" key="2">
    <source>
        <dbReference type="ARBA" id="ARBA00022448"/>
    </source>
</evidence>
<keyword evidence="2" id="KW-0813">Transport</keyword>
<dbReference type="Pfam" id="PF01547">
    <property type="entry name" value="SBP_bac_1"/>
    <property type="match status" value="1"/>
</dbReference>
<reference evidence="4 5" key="1">
    <citation type="submission" date="2020-08" db="EMBL/GenBank/DDBJ databases">
        <title>Genomic Encyclopedia of Type Strains, Phase III (KMG-III): the genomes of soil and plant-associated and newly described type strains.</title>
        <authorList>
            <person name="Whitman W."/>
        </authorList>
    </citation>
    <scope>NUCLEOTIDE SEQUENCE [LARGE SCALE GENOMIC DNA]</scope>
    <source>
        <strain evidence="4 5">CECT 3287</strain>
    </source>
</reference>
<dbReference type="PANTHER" id="PTHR30061:SF50">
    <property type="entry name" value="MALTOSE_MALTODEXTRIN-BINDING PERIPLASMIC PROTEIN"/>
    <property type="match status" value="1"/>
</dbReference>
<name>A0A7W5AHX5_9ACTN</name>
<comment type="caution">
    <text evidence="4">The sequence shown here is derived from an EMBL/GenBank/DDBJ whole genome shotgun (WGS) entry which is preliminary data.</text>
</comment>
<keyword evidence="5" id="KW-1185">Reference proteome</keyword>
<evidence type="ECO:0000313" key="4">
    <source>
        <dbReference type="EMBL" id="MBB3096587.1"/>
    </source>
</evidence>
<dbReference type="Proteomes" id="UP000590749">
    <property type="component" value="Unassembled WGS sequence"/>
</dbReference>
<keyword evidence="3" id="KW-0732">Signal</keyword>
<dbReference type="PANTHER" id="PTHR30061">
    <property type="entry name" value="MALTOSE-BINDING PERIPLASMIC PROTEIN"/>
    <property type="match status" value="1"/>
</dbReference>
<dbReference type="GO" id="GO:0055052">
    <property type="term" value="C:ATP-binding cassette (ABC) transporter complex, substrate-binding subunit-containing"/>
    <property type="evidence" value="ECO:0007669"/>
    <property type="project" value="TreeGrafter"/>
</dbReference>
<evidence type="ECO:0000256" key="3">
    <source>
        <dbReference type="ARBA" id="ARBA00022729"/>
    </source>
</evidence>
<evidence type="ECO:0000256" key="1">
    <source>
        <dbReference type="ARBA" id="ARBA00008520"/>
    </source>
</evidence>
<dbReference type="GO" id="GO:0015768">
    <property type="term" value="P:maltose transport"/>
    <property type="evidence" value="ECO:0007669"/>
    <property type="project" value="TreeGrafter"/>
</dbReference>
<accession>A0A7W5AHX5</accession>
<dbReference type="AlphaFoldDB" id="A0A7W5AHX5"/>
<keyword evidence="4" id="KW-0762">Sugar transport</keyword>
<protein>
    <submittedName>
        <fullName evidence="4">Multiple sugar transport system substrate-binding protein</fullName>
    </submittedName>
</protein>
<dbReference type="GO" id="GO:0042956">
    <property type="term" value="P:maltodextrin transmembrane transport"/>
    <property type="evidence" value="ECO:0007669"/>
    <property type="project" value="TreeGrafter"/>
</dbReference>
<proteinExistence type="inferred from homology"/>
<dbReference type="InterPro" id="IPR006059">
    <property type="entry name" value="SBP"/>
</dbReference>